<dbReference type="STRING" id="268407.PWYN_00285"/>
<dbReference type="OrthoDB" id="2969567at2"/>
<dbReference type="InterPro" id="IPR056084">
    <property type="entry name" value="DUF7667"/>
</dbReference>
<name>A0A098MDN2_9BACL</name>
<sequence length="83" mass="9789">MIAIHKVHRQLAVITAMNLNNRGELDISRLELEFMKPLLMKNLELVARLDELKQLSQLAYEKNEVDWHHDLCKQIEELEAQLI</sequence>
<accession>A0A098MDN2</accession>
<comment type="caution">
    <text evidence="1">The sequence shown here is derived from an EMBL/GenBank/DDBJ whole genome shotgun (WGS) entry which is preliminary data.</text>
</comment>
<dbReference type="Proteomes" id="UP000029734">
    <property type="component" value="Unassembled WGS sequence"/>
</dbReference>
<reference evidence="1 2" key="2">
    <citation type="submission" date="2014-10" db="EMBL/GenBank/DDBJ databases">
        <title>Comparative genomics of the Paenibacillus odorifer group.</title>
        <authorList>
            <person name="Tsai Y.-C."/>
            <person name="Martin N."/>
            <person name="Korlach J."/>
            <person name="Wiedmann M."/>
        </authorList>
    </citation>
    <scope>NUCLEOTIDE SEQUENCE [LARGE SCALE GENOMIC DNA]</scope>
    <source>
        <strain evidence="1 2">DSM 18334</strain>
    </source>
</reference>
<dbReference type="Pfam" id="PF24704">
    <property type="entry name" value="DUF7667"/>
    <property type="match status" value="1"/>
</dbReference>
<dbReference type="EMBL" id="JQCR01000001">
    <property type="protein sequence ID" value="KGE20675.1"/>
    <property type="molecule type" value="Genomic_DNA"/>
</dbReference>
<proteinExistence type="predicted"/>
<evidence type="ECO:0000313" key="1">
    <source>
        <dbReference type="EMBL" id="KGE20675.1"/>
    </source>
</evidence>
<dbReference type="RefSeq" id="WP_036647270.1">
    <property type="nucleotide sequence ID" value="NZ_JQCR01000001.1"/>
</dbReference>
<organism evidence="1 2">
    <name type="scientific">Paenibacillus wynnii</name>
    <dbReference type="NCBI Taxonomy" id="268407"/>
    <lineage>
        <taxon>Bacteria</taxon>
        <taxon>Bacillati</taxon>
        <taxon>Bacillota</taxon>
        <taxon>Bacilli</taxon>
        <taxon>Bacillales</taxon>
        <taxon>Paenibacillaceae</taxon>
        <taxon>Paenibacillus</taxon>
    </lineage>
</organism>
<protein>
    <submittedName>
        <fullName evidence="1">Uncharacterized protein</fullName>
    </submittedName>
</protein>
<dbReference type="AlphaFoldDB" id="A0A098MDN2"/>
<reference evidence="1 2" key="1">
    <citation type="submission" date="2014-08" db="EMBL/GenBank/DDBJ databases">
        <authorList>
            <person name="den Bakker H.C."/>
        </authorList>
    </citation>
    <scope>NUCLEOTIDE SEQUENCE [LARGE SCALE GENOMIC DNA]</scope>
    <source>
        <strain evidence="1 2">DSM 18334</strain>
    </source>
</reference>
<evidence type="ECO:0000313" key="2">
    <source>
        <dbReference type="Proteomes" id="UP000029734"/>
    </source>
</evidence>
<keyword evidence="2" id="KW-1185">Reference proteome</keyword>
<gene>
    <name evidence="1" type="ORF">PWYN_00285</name>
</gene>